<feature type="compositionally biased region" description="Pro residues" evidence="1">
    <location>
        <begin position="32"/>
        <end position="42"/>
    </location>
</feature>
<dbReference type="Proteomes" id="UP001151760">
    <property type="component" value="Unassembled WGS sequence"/>
</dbReference>
<evidence type="ECO:0008006" key="4">
    <source>
        <dbReference type="Google" id="ProtNLM"/>
    </source>
</evidence>
<evidence type="ECO:0000313" key="2">
    <source>
        <dbReference type="EMBL" id="GJT36654.1"/>
    </source>
</evidence>
<name>A0ABQ5DIL1_9ASTR</name>
<proteinExistence type="predicted"/>
<reference evidence="2" key="1">
    <citation type="journal article" date="2022" name="Int. J. Mol. Sci.">
        <title>Draft Genome of Tanacetum Coccineum: Genomic Comparison of Closely Related Tanacetum-Family Plants.</title>
        <authorList>
            <person name="Yamashiro T."/>
            <person name="Shiraishi A."/>
            <person name="Nakayama K."/>
            <person name="Satake H."/>
        </authorList>
    </citation>
    <scope>NUCLEOTIDE SEQUENCE</scope>
</reference>
<organism evidence="2 3">
    <name type="scientific">Tanacetum coccineum</name>
    <dbReference type="NCBI Taxonomy" id="301880"/>
    <lineage>
        <taxon>Eukaryota</taxon>
        <taxon>Viridiplantae</taxon>
        <taxon>Streptophyta</taxon>
        <taxon>Embryophyta</taxon>
        <taxon>Tracheophyta</taxon>
        <taxon>Spermatophyta</taxon>
        <taxon>Magnoliopsida</taxon>
        <taxon>eudicotyledons</taxon>
        <taxon>Gunneridae</taxon>
        <taxon>Pentapetalae</taxon>
        <taxon>asterids</taxon>
        <taxon>campanulids</taxon>
        <taxon>Asterales</taxon>
        <taxon>Asteraceae</taxon>
        <taxon>Asteroideae</taxon>
        <taxon>Anthemideae</taxon>
        <taxon>Anthemidinae</taxon>
        <taxon>Tanacetum</taxon>
    </lineage>
</organism>
<dbReference type="EMBL" id="BQNB010015157">
    <property type="protein sequence ID" value="GJT36654.1"/>
    <property type="molecule type" value="Genomic_DNA"/>
</dbReference>
<sequence>MFENGHTAPEHISPGLGHQLMTPGPISSGLVPQPPSPTPNVPPTKNDRDTLFCPMFDEYFNPSPSVAQPVLEVAVQDTPSTSISQTIKEAQSHVIPTSVEEDDHELHEFEHLEIWKLVPRPDQVMIFTLKWIYKVKLDELGGVLKNKANQGAKGKWSG</sequence>
<keyword evidence="3" id="KW-1185">Reference proteome</keyword>
<protein>
    <recommendedName>
        <fullName evidence="4">Integrase, catalytic region, zinc finger, CCHC-type, peptidase aspartic, catalytic</fullName>
    </recommendedName>
</protein>
<accession>A0ABQ5DIL1</accession>
<feature type="region of interest" description="Disordered" evidence="1">
    <location>
        <begin position="1"/>
        <end position="45"/>
    </location>
</feature>
<evidence type="ECO:0000256" key="1">
    <source>
        <dbReference type="SAM" id="MobiDB-lite"/>
    </source>
</evidence>
<gene>
    <name evidence="2" type="ORF">Tco_0927073</name>
</gene>
<comment type="caution">
    <text evidence="2">The sequence shown here is derived from an EMBL/GenBank/DDBJ whole genome shotgun (WGS) entry which is preliminary data.</text>
</comment>
<evidence type="ECO:0000313" key="3">
    <source>
        <dbReference type="Proteomes" id="UP001151760"/>
    </source>
</evidence>
<reference evidence="2" key="2">
    <citation type="submission" date="2022-01" db="EMBL/GenBank/DDBJ databases">
        <authorList>
            <person name="Yamashiro T."/>
            <person name="Shiraishi A."/>
            <person name="Satake H."/>
            <person name="Nakayama K."/>
        </authorList>
    </citation>
    <scope>NUCLEOTIDE SEQUENCE</scope>
</reference>